<keyword evidence="4" id="KW-1185">Reference proteome</keyword>
<dbReference type="PIRSF" id="PIRSF004729">
    <property type="entry name" value="MutL"/>
    <property type="match status" value="1"/>
</dbReference>
<dbReference type="EMBL" id="JQJC01000028">
    <property type="protein sequence ID" value="KGN93213.1"/>
    <property type="molecule type" value="Genomic_DNA"/>
</dbReference>
<evidence type="ECO:0000313" key="2">
    <source>
        <dbReference type="EMBL" id="SQH73712.1"/>
    </source>
</evidence>
<organism evidence="2 4">
    <name type="scientific">Porphyromonas crevioricanis</name>
    <dbReference type="NCBI Taxonomy" id="393921"/>
    <lineage>
        <taxon>Bacteria</taxon>
        <taxon>Pseudomonadati</taxon>
        <taxon>Bacteroidota</taxon>
        <taxon>Bacteroidia</taxon>
        <taxon>Bacteroidales</taxon>
        <taxon>Porphyromonadaceae</taxon>
        <taxon>Porphyromonas</taxon>
    </lineage>
</organism>
<protein>
    <submittedName>
        <fullName evidence="1">DNA mismatch repair protein MutL</fullName>
    </submittedName>
</protein>
<gene>
    <name evidence="1" type="ORF">HQ38_09435</name>
    <name evidence="2" type="ORF">NCTC12858_01578</name>
</gene>
<dbReference type="KEGG" id="pcre:NCTC12858_01578"/>
<dbReference type="NCBIfam" id="NF040745">
    <property type="entry name" value="accessory_GlmL"/>
    <property type="match status" value="1"/>
</dbReference>
<proteinExistence type="predicted"/>
<dbReference type="RefSeq" id="WP_023937030.1">
    <property type="nucleotide sequence ID" value="NZ_FUXH01000013.1"/>
</dbReference>
<name>A0A2X4SIF7_9PORP</name>
<dbReference type="NCBIfam" id="TIGR01319">
    <property type="entry name" value="glmL_fam"/>
    <property type="match status" value="1"/>
</dbReference>
<dbReference type="InterPro" id="IPR006230">
    <property type="entry name" value="MutL"/>
</dbReference>
<reference evidence="1 3" key="1">
    <citation type="submission" date="2014-08" db="EMBL/GenBank/DDBJ databases">
        <title>Porphyromonas crevioricanis strain:COT-253_OH1447 Genome sequencing.</title>
        <authorList>
            <person name="Wallis C."/>
            <person name="Deusch O."/>
            <person name="O'Flynn C."/>
            <person name="Davis I."/>
            <person name="Jospin G."/>
            <person name="Darling A.E."/>
            <person name="Coil D.A."/>
            <person name="Alexiev A."/>
            <person name="Horsfall A."/>
            <person name="Kirkwood N."/>
            <person name="Harris S."/>
            <person name="Eisen J.A."/>
        </authorList>
    </citation>
    <scope>NUCLEOTIDE SEQUENCE [LARGE SCALE GENOMIC DNA]</scope>
    <source>
        <strain evidence="3">COT-253 OH1447</strain>
        <strain evidence="1">COT-253_OH1447</strain>
    </source>
</reference>
<dbReference type="EMBL" id="LS483447">
    <property type="protein sequence ID" value="SQH73712.1"/>
    <property type="molecule type" value="Genomic_DNA"/>
</dbReference>
<dbReference type="Proteomes" id="UP000030136">
    <property type="component" value="Unassembled WGS sequence"/>
</dbReference>
<evidence type="ECO:0000313" key="3">
    <source>
        <dbReference type="Proteomes" id="UP000030136"/>
    </source>
</evidence>
<reference evidence="2 4" key="2">
    <citation type="submission" date="2018-06" db="EMBL/GenBank/DDBJ databases">
        <authorList>
            <consortium name="Pathogen Informatics"/>
            <person name="Doyle S."/>
        </authorList>
    </citation>
    <scope>NUCLEOTIDE SEQUENCE [LARGE SCALE GENOMIC DNA]</scope>
    <source>
        <strain evidence="2 4">NCTC12858</strain>
    </source>
</reference>
<evidence type="ECO:0000313" key="4">
    <source>
        <dbReference type="Proteomes" id="UP000249300"/>
    </source>
</evidence>
<evidence type="ECO:0000313" key="1">
    <source>
        <dbReference type="EMBL" id="KGN93213.1"/>
    </source>
</evidence>
<accession>A0A2X4SIF7</accession>
<dbReference type="Proteomes" id="UP000249300">
    <property type="component" value="Chromosome 1"/>
</dbReference>
<sequence length="462" mass="49877">MKYLTVDFGSTYTKLTAIDAQKREVVATGASFTTIETHVMDGFRSALAKLEQQLGAPFVYDELLCCSSAAGGLKMVALGLVPELTSKAARMAASSAGAKVVKTYAFEISKAEQDEIGQINPDLVLLCGGTDGGNKDVILANARRLVAIDRDFSIIAAGNKAASYELEEIFRASGKNYVITENVMPSFNRLNIEPAKQCIKDLFISRIVQAKGLSEAQANTRYEIIPTPLAVLNGCELYSKGTKHTPGVGDIVAVDMGGATTDIYSMSDGAPTVEPVMIKGLKEPYSKRTVEGDLGMRYSLSALGDEVDVYAIACELGIEESLVLDWVARCTEHPDTLAQEDTVEHRIEEALAKAGISLAVERHTGEIESVYTPMGQVFTLTGKDLSNVPYVIGIGGVLINSPRAAYILSGAKYDPTRMKHTKPKNPSYLLDRRYIFASMGLLSAIDPELALEIMKKEIVPIN</sequence>
<dbReference type="AlphaFoldDB" id="A0A2X4SIF7"/>
<dbReference type="Pfam" id="PF13941">
    <property type="entry name" value="MutL"/>
    <property type="match status" value="1"/>
</dbReference>